<feature type="transmembrane region" description="Helical" evidence="1">
    <location>
        <begin position="12"/>
        <end position="32"/>
    </location>
</feature>
<dbReference type="PANTHER" id="PTHR43283">
    <property type="entry name" value="BETA-LACTAMASE-RELATED"/>
    <property type="match status" value="1"/>
</dbReference>
<reference evidence="3 4" key="1">
    <citation type="journal article" date="2019" name="Int. J. Syst. Evol. Microbiol.">
        <title>The Global Catalogue of Microorganisms (GCM) 10K type strain sequencing project: providing services to taxonomists for standard genome sequencing and annotation.</title>
        <authorList>
            <consortium name="The Broad Institute Genomics Platform"/>
            <consortium name="The Broad Institute Genome Sequencing Center for Infectious Disease"/>
            <person name="Wu L."/>
            <person name="Ma J."/>
        </authorList>
    </citation>
    <scope>NUCLEOTIDE SEQUENCE [LARGE SCALE GENOMIC DNA]</scope>
    <source>
        <strain evidence="3 4">JCM 15896</strain>
    </source>
</reference>
<gene>
    <name evidence="3" type="ORF">GCM10009114_31670</name>
</gene>
<dbReference type="GO" id="GO:0016787">
    <property type="term" value="F:hydrolase activity"/>
    <property type="evidence" value="ECO:0007669"/>
    <property type="project" value="UniProtKB-KW"/>
</dbReference>
<dbReference type="SUPFAM" id="SSF56601">
    <property type="entry name" value="beta-lactamase/transpeptidase-like"/>
    <property type="match status" value="1"/>
</dbReference>
<dbReference type="InterPro" id="IPR001466">
    <property type="entry name" value="Beta-lactam-related"/>
</dbReference>
<dbReference type="Gene3D" id="3.40.710.10">
    <property type="entry name" value="DD-peptidase/beta-lactamase superfamily"/>
    <property type="match status" value="1"/>
</dbReference>
<sequence>MQHQTEKMPKMVTIKTVFLFVLVSVIVFASLYSSNLIRLYTAVTLYDEDKITENFLTLYQNFNANQIPASTQPFLFPEKLAQLPQTFPFDDQSINVQTFIEQSGTTGLLVIKDGNIVYEDYLRGNAQDRQHISWSMGKSFLSALFGIAIEEGYVKSIEQEVTEYVPELKGTGYDGVRIKDVLQMSSGVGFNEDYGDFYSDINRFSRAIAFGTSLDEFVASMKRARPPGTYHHYVSIDTQVLGMVLTRALDVSLTDYLQEKIWQPLGMEYPAYWLKDDYNMELALGGLNVTLRDYGKFGWLYANYGNYQGTQLVPIQWVLDSVTPDAPHLLPGADNPFSSSDSGYGYQWWIPQGAADEFAAQGIYHQYIYIDPDQKLVIVKTSANHLYNDKSYQWGAKHYALFRAIEQHFRD</sequence>
<keyword evidence="3" id="KW-0378">Hydrolase</keyword>
<keyword evidence="1" id="KW-0812">Transmembrane</keyword>
<comment type="caution">
    <text evidence="3">The sequence shown here is derived from an EMBL/GenBank/DDBJ whole genome shotgun (WGS) entry which is preliminary data.</text>
</comment>
<proteinExistence type="predicted"/>
<dbReference type="Proteomes" id="UP001500359">
    <property type="component" value="Unassembled WGS sequence"/>
</dbReference>
<accession>A0ABN1LRD4</accession>
<keyword evidence="1" id="KW-1133">Transmembrane helix</keyword>
<keyword evidence="1" id="KW-0472">Membrane</keyword>
<keyword evidence="4" id="KW-1185">Reference proteome</keyword>
<name>A0ABN1LRD4_9ALTE</name>
<dbReference type="InterPro" id="IPR012338">
    <property type="entry name" value="Beta-lactam/transpept-like"/>
</dbReference>
<feature type="domain" description="Beta-lactamase-related" evidence="2">
    <location>
        <begin position="107"/>
        <end position="382"/>
    </location>
</feature>
<dbReference type="EMBL" id="BAAAFD010000010">
    <property type="protein sequence ID" value="GAA0859175.1"/>
    <property type="molecule type" value="Genomic_DNA"/>
</dbReference>
<dbReference type="PANTHER" id="PTHR43283:SF14">
    <property type="entry name" value="BLL8153 PROTEIN"/>
    <property type="match status" value="1"/>
</dbReference>
<protein>
    <submittedName>
        <fullName evidence="3">Serine hydrolase</fullName>
    </submittedName>
</protein>
<evidence type="ECO:0000313" key="3">
    <source>
        <dbReference type="EMBL" id="GAA0859175.1"/>
    </source>
</evidence>
<dbReference type="Pfam" id="PF00144">
    <property type="entry name" value="Beta-lactamase"/>
    <property type="match status" value="1"/>
</dbReference>
<dbReference type="InterPro" id="IPR050789">
    <property type="entry name" value="Diverse_Enzym_Activities"/>
</dbReference>
<organism evidence="3 4">
    <name type="scientific">Aliiglaciecola litoralis</name>
    <dbReference type="NCBI Taxonomy" id="582857"/>
    <lineage>
        <taxon>Bacteria</taxon>
        <taxon>Pseudomonadati</taxon>
        <taxon>Pseudomonadota</taxon>
        <taxon>Gammaproteobacteria</taxon>
        <taxon>Alteromonadales</taxon>
        <taxon>Alteromonadaceae</taxon>
        <taxon>Aliiglaciecola</taxon>
    </lineage>
</organism>
<evidence type="ECO:0000259" key="2">
    <source>
        <dbReference type="Pfam" id="PF00144"/>
    </source>
</evidence>
<evidence type="ECO:0000313" key="4">
    <source>
        <dbReference type="Proteomes" id="UP001500359"/>
    </source>
</evidence>
<evidence type="ECO:0000256" key="1">
    <source>
        <dbReference type="SAM" id="Phobius"/>
    </source>
</evidence>
<dbReference type="RefSeq" id="WP_343861720.1">
    <property type="nucleotide sequence ID" value="NZ_BAAAFD010000010.1"/>
</dbReference>